<feature type="transmembrane region" description="Helical" evidence="17">
    <location>
        <begin position="280"/>
        <end position="299"/>
    </location>
</feature>
<dbReference type="GO" id="GO:0005886">
    <property type="term" value="C:plasma membrane"/>
    <property type="evidence" value="ECO:0007669"/>
    <property type="project" value="UniProtKB-SubCell"/>
</dbReference>
<dbReference type="Pfam" id="PF07670">
    <property type="entry name" value="Gate"/>
    <property type="match status" value="2"/>
</dbReference>
<feature type="transmembrane region" description="Helical" evidence="17">
    <location>
        <begin position="454"/>
        <end position="474"/>
    </location>
</feature>
<feature type="transmembrane region" description="Helical" evidence="17">
    <location>
        <begin position="675"/>
        <end position="699"/>
    </location>
</feature>
<dbReference type="InterPro" id="IPR003373">
    <property type="entry name" value="Fe2_transport_prot-B"/>
</dbReference>
<gene>
    <name evidence="19" type="primary">feoB</name>
    <name evidence="19" type="ORF">DXA39_06130</name>
</gene>
<dbReference type="PANTHER" id="PTHR43185:SF1">
    <property type="entry name" value="FE(2+) TRANSPORTER FEOB"/>
    <property type="match status" value="1"/>
</dbReference>
<dbReference type="InterPro" id="IPR041069">
    <property type="entry name" value="FeoB_Cyto"/>
</dbReference>
<dbReference type="FunFam" id="3.40.50.300:FF:000426">
    <property type="entry name" value="Ferrous iron transport protein B"/>
    <property type="match status" value="1"/>
</dbReference>
<keyword evidence="3 17" id="KW-0813">Transport</keyword>
<evidence type="ECO:0000313" key="20">
    <source>
        <dbReference type="Proteomes" id="UP000261011"/>
    </source>
</evidence>
<keyword evidence="9 17" id="KW-1133">Transmembrane helix</keyword>
<evidence type="ECO:0000256" key="5">
    <source>
        <dbReference type="ARBA" id="ARBA00022496"/>
    </source>
</evidence>
<reference evidence="19 20" key="1">
    <citation type="submission" date="2018-08" db="EMBL/GenBank/DDBJ databases">
        <title>A genome reference for cultivated species of the human gut microbiota.</title>
        <authorList>
            <person name="Zou Y."/>
            <person name="Xue W."/>
            <person name="Luo G."/>
        </authorList>
    </citation>
    <scope>NUCLEOTIDE SEQUENCE [LARGE SCALE GENOMIC DNA]</scope>
    <source>
        <strain evidence="19 20">OF01-3</strain>
    </source>
</reference>
<keyword evidence="11" id="KW-0406">Ion transport</keyword>
<evidence type="ECO:0000256" key="4">
    <source>
        <dbReference type="ARBA" id="ARBA00022475"/>
    </source>
</evidence>
<keyword evidence="12 15" id="KW-0342">GTP-binding</keyword>
<dbReference type="EMBL" id="QVEU01000004">
    <property type="protein sequence ID" value="RGB75896.1"/>
    <property type="molecule type" value="Genomic_DNA"/>
</dbReference>
<evidence type="ECO:0000256" key="1">
    <source>
        <dbReference type="ARBA" id="ARBA00003926"/>
    </source>
</evidence>
<keyword evidence="4" id="KW-1003">Cell membrane</keyword>
<feature type="transmembrane region" description="Helical" evidence="17">
    <location>
        <begin position="430"/>
        <end position="448"/>
    </location>
</feature>
<dbReference type="Pfam" id="PF02421">
    <property type="entry name" value="FeoB_N"/>
    <property type="match status" value="1"/>
</dbReference>
<evidence type="ECO:0000256" key="16">
    <source>
        <dbReference type="PIRSR" id="PIRSR603373-2"/>
    </source>
</evidence>
<evidence type="ECO:0000256" key="3">
    <source>
        <dbReference type="ARBA" id="ARBA00022448"/>
    </source>
</evidence>
<feature type="binding site" evidence="15">
    <location>
        <begin position="34"/>
        <end position="38"/>
    </location>
    <ligand>
        <name>GTP</name>
        <dbReference type="ChEBI" id="CHEBI:37565"/>
        <label>1</label>
    </ligand>
</feature>
<evidence type="ECO:0000256" key="6">
    <source>
        <dbReference type="ARBA" id="ARBA00022519"/>
    </source>
</evidence>
<evidence type="ECO:0000256" key="15">
    <source>
        <dbReference type="PIRSR" id="PIRSR603373-1"/>
    </source>
</evidence>
<dbReference type="InterPro" id="IPR050860">
    <property type="entry name" value="FeoB_GTPase"/>
</dbReference>
<evidence type="ECO:0000259" key="18">
    <source>
        <dbReference type="PROSITE" id="PS51711"/>
    </source>
</evidence>
<dbReference type="GO" id="GO:0046872">
    <property type="term" value="F:metal ion binding"/>
    <property type="evidence" value="ECO:0007669"/>
    <property type="project" value="UniProtKB-KW"/>
</dbReference>
<keyword evidence="16" id="KW-0460">Magnesium</keyword>
<feature type="transmembrane region" description="Helical" evidence="17">
    <location>
        <begin position="618"/>
        <end position="637"/>
    </location>
</feature>
<feature type="binding site" evidence="15">
    <location>
        <begin position="9"/>
        <end position="16"/>
    </location>
    <ligand>
        <name>GTP</name>
        <dbReference type="ChEBI" id="CHEBI:37565"/>
        <label>1</label>
    </ligand>
</feature>
<feature type="domain" description="FeoB-type G" evidence="18">
    <location>
        <begin position="2"/>
        <end position="163"/>
    </location>
</feature>
<dbReference type="InterPro" id="IPR011642">
    <property type="entry name" value="Gate_dom"/>
</dbReference>
<evidence type="ECO:0000313" key="19">
    <source>
        <dbReference type="EMBL" id="RGB75896.1"/>
    </source>
</evidence>
<dbReference type="CDD" id="cd01879">
    <property type="entry name" value="FeoB"/>
    <property type="match status" value="1"/>
</dbReference>
<accession>A0A3E2THM6</accession>
<feature type="binding site" evidence="16">
    <location>
        <position position="21"/>
    </location>
    <ligand>
        <name>Mg(2+)</name>
        <dbReference type="ChEBI" id="CHEBI:18420"/>
        <label>2</label>
    </ligand>
</feature>
<evidence type="ECO:0000256" key="2">
    <source>
        <dbReference type="ARBA" id="ARBA00004429"/>
    </source>
</evidence>
<comment type="similarity">
    <text evidence="17">Belongs to the TRAFAC class TrmE-Era-EngA-EngB-Septin-like GTPase superfamily. FeoB GTPase (TC 9.A.8) family.</text>
</comment>
<evidence type="ECO:0000256" key="14">
    <source>
        <dbReference type="NCBIfam" id="TIGR00437"/>
    </source>
</evidence>
<evidence type="ECO:0000256" key="8">
    <source>
        <dbReference type="ARBA" id="ARBA00022741"/>
    </source>
</evidence>
<feature type="transmembrane region" description="Helical" evidence="17">
    <location>
        <begin position="344"/>
        <end position="368"/>
    </location>
</feature>
<evidence type="ECO:0000256" key="13">
    <source>
        <dbReference type="ARBA" id="ARBA00023136"/>
    </source>
</evidence>
<keyword evidence="16" id="KW-0479">Metal-binding</keyword>
<keyword evidence="6" id="KW-0997">Cell inner membrane</keyword>
<sequence length="718" mass="79510">MSYTVALAGNPNSGKTTLFNALTGSNQRVGNWPGVTVDKKEGNLKGHSDITIQDLPGIYSLSPYTLEEKVARGYLIEHRPDLIVNLVDASNLIRNLYLTSQLIELGIPTIIVLNMMDIVRDRGDEIDKKALSDLLGCPVVEVIASKEKGVDTLIKEVVHTMDNDYYPNPMDYSYDLENKLADIRNTIDPYVSDDLRRFYTIKAFEDDTAMINKIKLSKEDSDKVAEIRKDCERYFDEDAESIITNERYQRLDALSDRVLTKHESKLSKTEKIDNVVTSRIWGLPIFALTMFLVYSLSVFKYSPGTIGTDAVNGLFEDTLVPGAASLLESININQMLIGLVTDGMLAGVGAVLGFLPQMMVLFALLSLLEDIGYMSRVAFIMDRLFRNFGLSGKSFIPAMISTGCAVPGIQASRTIENDRDRRITIMTTSFMPCSAKLPVIALIAGAFFPEHRALVTFSFYIIGIAAIIMSGVILKKFKKFQSDPSPFIMELPLYHAPRAKSVLRDVWNKTKSYIKRAGTIILLSAVLIWFLTNFTFKFNLAAEDGSNSILGVIGSFIAFIFAPLGFGTWKAVVATISGFIAKENIVSTMGVLLGLGGEVTEDSNALLAAFNTAIGSPIAGYSFLLFNMLCMPCFAAVGAIKTEMGDTKWTWLTVGYQMGFAYAITFIFYQFARLIAYKTFTPATIVAIIVLIALLYLLLRPDNSIKENKSYRTELAHN</sequence>
<name>A0A3E2THM6_9FIRM</name>
<evidence type="ECO:0000256" key="17">
    <source>
        <dbReference type="RuleBase" id="RU362098"/>
    </source>
</evidence>
<evidence type="ECO:0000256" key="11">
    <source>
        <dbReference type="ARBA" id="ARBA00023065"/>
    </source>
</evidence>
<feature type="transmembrane region" description="Helical" evidence="17">
    <location>
        <begin position="548"/>
        <end position="567"/>
    </location>
</feature>
<feature type="binding site" evidence="16">
    <location>
        <position position="20"/>
    </location>
    <ligand>
        <name>Mg(2+)</name>
        <dbReference type="ChEBI" id="CHEBI:18420"/>
        <label>2</label>
    </ligand>
</feature>
<feature type="binding site" evidence="15">
    <location>
        <begin position="114"/>
        <end position="117"/>
    </location>
    <ligand>
        <name>GTP</name>
        <dbReference type="ChEBI" id="CHEBI:37565"/>
        <label>1</label>
    </ligand>
</feature>
<keyword evidence="8 15" id="KW-0547">Nucleotide-binding</keyword>
<evidence type="ECO:0000256" key="9">
    <source>
        <dbReference type="ARBA" id="ARBA00022989"/>
    </source>
</evidence>
<proteinExistence type="inferred from homology"/>
<dbReference type="RefSeq" id="WP_117521839.1">
    <property type="nucleotide sequence ID" value="NZ_QVEU01000004.1"/>
</dbReference>
<dbReference type="Proteomes" id="UP000261011">
    <property type="component" value="Unassembled WGS sequence"/>
</dbReference>
<dbReference type="Gene3D" id="3.40.50.300">
    <property type="entry name" value="P-loop containing nucleotide triphosphate hydrolases"/>
    <property type="match status" value="1"/>
</dbReference>
<feature type="transmembrane region" description="Helical" evidence="17">
    <location>
        <begin position="649"/>
        <end position="669"/>
    </location>
</feature>
<evidence type="ECO:0000256" key="7">
    <source>
        <dbReference type="ARBA" id="ARBA00022692"/>
    </source>
</evidence>
<dbReference type="GO" id="GO:0005525">
    <property type="term" value="F:GTP binding"/>
    <property type="evidence" value="ECO:0007669"/>
    <property type="project" value="UniProtKB-KW"/>
</dbReference>
<dbReference type="InterPro" id="IPR030389">
    <property type="entry name" value="G_FEOB_dom"/>
</dbReference>
<keyword evidence="10 17" id="KW-0408">Iron</keyword>
<feature type="binding site" evidence="16">
    <location>
        <position position="24"/>
    </location>
    <ligand>
        <name>Mg(2+)</name>
        <dbReference type="ChEBI" id="CHEBI:18420"/>
        <label>2</label>
    </ligand>
</feature>
<dbReference type="NCBIfam" id="TIGR00231">
    <property type="entry name" value="small_GTP"/>
    <property type="match status" value="1"/>
</dbReference>
<keyword evidence="7 17" id="KW-0812">Transmembrane</keyword>
<dbReference type="InterPro" id="IPR027417">
    <property type="entry name" value="P-loop_NTPase"/>
</dbReference>
<dbReference type="NCBIfam" id="TIGR00437">
    <property type="entry name" value="feoB"/>
    <property type="match status" value="1"/>
</dbReference>
<dbReference type="PROSITE" id="PS51711">
    <property type="entry name" value="G_FEOB"/>
    <property type="match status" value="1"/>
</dbReference>
<feature type="binding site" evidence="15">
    <location>
        <begin position="54"/>
        <end position="57"/>
    </location>
    <ligand>
        <name>GTP</name>
        <dbReference type="ChEBI" id="CHEBI:37565"/>
        <label>1</label>
    </ligand>
</feature>
<dbReference type="GO" id="GO:0015093">
    <property type="term" value="F:ferrous iron transmembrane transporter activity"/>
    <property type="evidence" value="ECO:0007669"/>
    <property type="project" value="UniProtKB-UniRule"/>
</dbReference>
<dbReference type="InterPro" id="IPR006073">
    <property type="entry name" value="GTP-bd"/>
</dbReference>
<comment type="function">
    <text evidence="1 17">Probable transporter of a GTP-driven Fe(2+) uptake system.</text>
</comment>
<dbReference type="Pfam" id="PF07664">
    <property type="entry name" value="FeoB_C"/>
    <property type="match status" value="1"/>
</dbReference>
<evidence type="ECO:0000256" key="10">
    <source>
        <dbReference type="ARBA" id="ARBA00023004"/>
    </source>
</evidence>
<protein>
    <recommendedName>
        <fullName evidence="14 17">Ferrous iron transport protein B</fullName>
    </recommendedName>
</protein>
<dbReference type="PRINTS" id="PR00326">
    <property type="entry name" value="GTP1OBG"/>
</dbReference>
<dbReference type="InterPro" id="IPR005225">
    <property type="entry name" value="Small_GTP-bd"/>
</dbReference>
<dbReference type="OrthoDB" id="9809127at2"/>
<keyword evidence="13 17" id="KW-0472">Membrane</keyword>
<comment type="caution">
    <text evidence="19">The sequence shown here is derived from an EMBL/GenBank/DDBJ whole genome shotgun (WGS) entry which is preliminary data.</text>
</comment>
<feature type="transmembrane region" description="Helical" evidence="17">
    <location>
        <begin position="388"/>
        <end position="409"/>
    </location>
</feature>
<dbReference type="Gene3D" id="1.10.287.1770">
    <property type="match status" value="1"/>
</dbReference>
<feature type="transmembrane region" description="Helical" evidence="17">
    <location>
        <begin position="517"/>
        <end position="536"/>
    </location>
</feature>
<dbReference type="InterPro" id="IPR011640">
    <property type="entry name" value="Fe2_transport_prot_B_C"/>
</dbReference>
<dbReference type="PANTHER" id="PTHR43185">
    <property type="entry name" value="FERROUS IRON TRANSPORT PROTEIN B"/>
    <property type="match status" value="1"/>
</dbReference>
<dbReference type="AlphaFoldDB" id="A0A3E2THM6"/>
<comment type="subcellular location">
    <subcellularLocation>
        <location evidence="2">Cell inner membrane</location>
        <topology evidence="2">Multi-pass membrane protein</topology>
    </subcellularLocation>
    <subcellularLocation>
        <location evidence="17">Cell membrane</location>
        <topology evidence="17">Multi-pass membrane protein</topology>
    </subcellularLocation>
</comment>
<dbReference type="Pfam" id="PF17910">
    <property type="entry name" value="FeoB_Cyto"/>
    <property type="match status" value="1"/>
</dbReference>
<organism evidence="19 20">
    <name type="scientific">Anaerococcus nagyae</name>
    <dbReference type="NCBI Taxonomy" id="1755241"/>
    <lineage>
        <taxon>Bacteria</taxon>
        <taxon>Bacillati</taxon>
        <taxon>Bacillota</taxon>
        <taxon>Tissierellia</taxon>
        <taxon>Tissierellales</taxon>
        <taxon>Peptoniphilaceae</taxon>
        <taxon>Anaerococcus</taxon>
    </lineage>
</organism>
<evidence type="ECO:0000256" key="12">
    <source>
        <dbReference type="ARBA" id="ARBA00023134"/>
    </source>
</evidence>
<feature type="binding site" evidence="16">
    <location>
        <position position="23"/>
    </location>
    <ligand>
        <name>Mg(2+)</name>
        <dbReference type="ChEBI" id="CHEBI:18420"/>
        <label>2</label>
    </ligand>
</feature>
<keyword evidence="5 17" id="KW-0410">Iron transport</keyword>
<dbReference type="SUPFAM" id="SSF52540">
    <property type="entry name" value="P-loop containing nucleoside triphosphate hydrolases"/>
    <property type="match status" value="1"/>
</dbReference>
<keyword evidence="20" id="KW-1185">Reference proteome</keyword>